<feature type="domain" description="HTH gntR-type" evidence="4">
    <location>
        <begin position="12"/>
        <end position="79"/>
    </location>
</feature>
<dbReference type="SUPFAM" id="SSF48008">
    <property type="entry name" value="GntR ligand-binding domain-like"/>
    <property type="match status" value="1"/>
</dbReference>
<gene>
    <name evidence="5" type="ORF">BFG52_04970</name>
</gene>
<organism evidence="5 6">
    <name type="scientific">Acinetobacter larvae</name>
    <dbReference type="NCBI Taxonomy" id="1789224"/>
    <lineage>
        <taxon>Bacteria</taxon>
        <taxon>Pseudomonadati</taxon>
        <taxon>Pseudomonadota</taxon>
        <taxon>Gammaproteobacteria</taxon>
        <taxon>Moraxellales</taxon>
        <taxon>Moraxellaceae</taxon>
        <taxon>Acinetobacter</taxon>
    </lineage>
</organism>
<dbReference type="KEGG" id="ala:BFG52_04970"/>
<dbReference type="OrthoDB" id="9799812at2"/>
<dbReference type="CDD" id="cd07377">
    <property type="entry name" value="WHTH_GntR"/>
    <property type="match status" value="1"/>
</dbReference>
<dbReference type="InterPro" id="IPR036388">
    <property type="entry name" value="WH-like_DNA-bd_sf"/>
</dbReference>
<dbReference type="EMBL" id="CP016895">
    <property type="protein sequence ID" value="AOA57771.1"/>
    <property type="molecule type" value="Genomic_DNA"/>
</dbReference>
<evidence type="ECO:0000256" key="1">
    <source>
        <dbReference type="ARBA" id="ARBA00023015"/>
    </source>
</evidence>
<dbReference type="PROSITE" id="PS50949">
    <property type="entry name" value="HTH_GNTR"/>
    <property type="match status" value="1"/>
</dbReference>
<evidence type="ECO:0000313" key="6">
    <source>
        <dbReference type="Proteomes" id="UP000093391"/>
    </source>
</evidence>
<dbReference type="Pfam" id="PF07729">
    <property type="entry name" value="FCD"/>
    <property type="match status" value="1"/>
</dbReference>
<dbReference type="SMART" id="SM00895">
    <property type="entry name" value="FCD"/>
    <property type="match status" value="1"/>
</dbReference>
<dbReference type="Proteomes" id="UP000093391">
    <property type="component" value="Chromosome"/>
</dbReference>
<evidence type="ECO:0000313" key="5">
    <source>
        <dbReference type="EMBL" id="AOA57771.1"/>
    </source>
</evidence>
<protein>
    <recommendedName>
        <fullName evidence="4">HTH gntR-type domain-containing protein</fullName>
    </recommendedName>
</protein>
<sequence>MNGKSLVKRESAPIRQQVTALLKNDILEGFFLPGDRLVESNLCERYGVSRTVVREVLRLLESEHLVTVIPSQGPIVTKLSEEDIINLYLVRAKVESLMIELFIQNASAADKASLRTLYQALEQDFLQGTVAQRWEYKENFYSILLKGSKNSVLEELILKIQARVGLFKHFAFIYEDRVKQGYLDLQLIFDATLAEDTALACAHNDQHLLDAGQAAVYNYKRRLSALPAQNTEAE</sequence>
<dbReference type="STRING" id="1789224.BFG52_04970"/>
<dbReference type="InterPro" id="IPR008920">
    <property type="entry name" value="TF_FadR/GntR_C"/>
</dbReference>
<dbReference type="Gene3D" id="1.10.10.10">
    <property type="entry name" value="Winged helix-like DNA-binding domain superfamily/Winged helix DNA-binding domain"/>
    <property type="match status" value="1"/>
</dbReference>
<dbReference type="InterPro" id="IPR000524">
    <property type="entry name" value="Tscrpt_reg_HTH_GntR"/>
</dbReference>
<name>A0A1B2LXW0_9GAMM</name>
<dbReference type="PANTHER" id="PTHR43537">
    <property type="entry name" value="TRANSCRIPTIONAL REGULATOR, GNTR FAMILY"/>
    <property type="match status" value="1"/>
</dbReference>
<proteinExistence type="predicted"/>
<evidence type="ECO:0000259" key="4">
    <source>
        <dbReference type="PROSITE" id="PS50949"/>
    </source>
</evidence>
<evidence type="ECO:0000256" key="2">
    <source>
        <dbReference type="ARBA" id="ARBA00023125"/>
    </source>
</evidence>
<reference evidence="5 6" key="1">
    <citation type="submission" date="2016-08" db="EMBL/GenBank/DDBJ databases">
        <authorList>
            <person name="Seilhamer J.J."/>
        </authorList>
    </citation>
    <scope>NUCLEOTIDE SEQUENCE [LARGE SCALE GENOMIC DNA]</scope>
    <source>
        <strain evidence="5 6">BRTC-1</strain>
    </source>
</reference>
<keyword evidence="3" id="KW-0804">Transcription</keyword>
<dbReference type="PANTHER" id="PTHR43537:SF24">
    <property type="entry name" value="GLUCONATE OPERON TRANSCRIPTIONAL REPRESSOR"/>
    <property type="match status" value="1"/>
</dbReference>
<dbReference type="Gene3D" id="1.20.120.530">
    <property type="entry name" value="GntR ligand-binding domain-like"/>
    <property type="match status" value="1"/>
</dbReference>
<dbReference type="Pfam" id="PF00392">
    <property type="entry name" value="GntR"/>
    <property type="match status" value="1"/>
</dbReference>
<dbReference type="RefSeq" id="WP_067553255.1">
    <property type="nucleotide sequence ID" value="NZ_CP016895.1"/>
</dbReference>
<dbReference type="InterPro" id="IPR036390">
    <property type="entry name" value="WH_DNA-bd_sf"/>
</dbReference>
<accession>A0A1B2LXW0</accession>
<dbReference type="GO" id="GO:0003677">
    <property type="term" value="F:DNA binding"/>
    <property type="evidence" value="ECO:0007669"/>
    <property type="project" value="UniProtKB-KW"/>
</dbReference>
<dbReference type="InterPro" id="IPR011711">
    <property type="entry name" value="GntR_C"/>
</dbReference>
<dbReference type="AlphaFoldDB" id="A0A1B2LXW0"/>
<keyword evidence="6" id="KW-1185">Reference proteome</keyword>
<evidence type="ECO:0000256" key="3">
    <source>
        <dbReference type="ARBA" id="ARBA00023163"/>
    </source>
</evidence>
<keyword evidence="2" id="KW-0238">DNA-binding</keyword>
<dbReference type="SMART" id="SM00345">
    <property type="entry name" value="HTH_GNTR"/>
    <property type="match status" value="1"/>
</dbReference>
<keyword evidence="1" id="KW-0805">Transcription regulation</keyword>
<dbReference type="GO" id="GO:0003700">
    <property type="term" value="F:DNA-binding transcription factor activity"/>
    <property type="evidence" value="ECO:0007669"/>
    <property type="project" value="InterPro"/>
</dbReference>
<dbReference type="SUPFAM" id="SSF46785">
    <property type="entry name" value="Winged helix' DNA-binding domain"/>
    <property type="match status" value="1"/>
</dbReference>